<protein>
    <recommendedName>
        <fullName evidence="15">DNA polymerase IV</fullName>
        <shortName evidence="15">Pol IV</shortName>
        <ecNumber evidence="15">2.7.7.7</ecNumber>
    </recommendedName>
</protein>
<dbReference type="CDD" id="cd03586">
    <property type="entry name" value="PolY_Pol_IV_kappa"/>
    <property type="match status" value="1"/>
</dbReference>
<dbReference type="FunFam" id="1.10.150.20:FF:000019">
    <property type="entry name" value="DNA polymerase IV"/>
    <property type="match status" value="1"/>
</dbReference>
<dbReference type="GO" id="GO:0005829">
    <property type="term" value="C:cytosol"/>
    <property type="evidence" value="ECO:0007669"/>
    <property type="project" value="TreeGrafter"/>
</dbReference>
<keyword evidence="12 15" id="KW-0238">DNA-binding</keyword>
<keyword evidence="6 15" id="KW-0548">Nucleotidyltransferase</keyword>
<dbReference type="InterPro" id="IPR017961">
    <property type="entry name" value="DNA_pol_Y-fam_little_finger"/>
</dbReference>
<comment type="catalytic activity">
    <reaction evidence="14 15">
        <text>DNA(n) + a 2'-deoxyribonucleoside 5'-triphosphate = DNA(n+1) + diphosphate</text>
        <dbReference type="Rhea" id="RHEA:22508"/>
        <dbReference type="Rhea" id="RHEA-COMP:17339"/>
        <dbReference type="Rhea" id="RHEA-COMP:17340"/>
        <dbReference type="ChEBI" id="CHEBI:33019"/>
        <dbReference type="ChEBI" id="CHEBI:61560"/>
        <dbReference type="ChEBI" id="CHEBI:173112"/>
        <dbReference type="EC" id="2.7.7.7"/>
    </reaction>
</comment>
<comment type="cofactor">
    <cofactor evidence="15">
        <name>Mg(2+)</name>
        <dbReference type="ChEBI" id="CHEBI:18420"/>
    </cofactor>
    <text evidence="15">Binds 2 magnesium ions per subunit.</text>
</comment>
<evidence type="ECO:0000256" key="9">
    <source>
        <dbReference type="ARBA" id="ARBA00022763"/>
    </source>
</evidence>
<keyword evidence="11 15" id="KW-0239">DNA-directed DNA polymerase</keyword>
<dbReference type="NCBIfam" id="NF002677">
    <property type="entry name" value="PRK02406.1"/>
    <property type="match status" value="1"/>
</dbReference>
<keyword evidence="13 15" id="KW-0234">DNA repair</keyword>
<dbReference type="InterPro" id="IPR043502">
    <property type="entry name" value="DNA/RNA_pol_sf"/>
</dbReference>
<keyword evidence="10 15" id="KW-0460">Magnesium</keyword>
<evidence type="ECO:0000256" key="11">
    <source>
        <dbReference type="ARBA" id="ARBA00022932"/>
    </source>
</evidence>
<sequence>MTGQRKIIHVDCDCFYAAIEMRDDPSLREVPLAVGGQPDSRGVIATCNYIARRFGVHSAMSSARALRLCPQLIILPPDLRRYREASQQIMAIYERYTPLIEPLSLDEAYLDVSCQPHEQGSATRMATAIRHQISAEVGITASAGIAPNKFLAKIASDWNKPDGQLVIRPQDVDSFVLGLPVEKIHGVGKVTAAQLKQLGIHRCSDLRQWEKLDLMRHFGRFGERLYQLARGQDERPVSTDRSRKSISVEETYAQDLPDLAACLAKLPELMSKLQGRIARAENPPFKGLSVKLKFADFSQTTAEHSGRQLSSADYRDLLEIAYARGQRPVRLVGVGVRLADDADQPQQLPLFDVL</sequence>
<dbReference type="Pfam" id="PF11799">
    <property type="entry name" value="IMS_C"/>
    <property type="match status" value="1"/>
</dbReference>
<evidence type="ECO:0000256" key="6">
    <source>
        <dbReference type="ARBA" id="ARBA00022695"/>
    </source>
</evidence>
<evidence type="ECO:0000259" key="16">
    <source>
        <dbReference type="PROSITE" id="PS50173"/>
    </source>
</evidence>
<dbReference type="GO" id="GO:0003887">
    <property type="term" value="F:DNA-directed DNA polymerase activity"/>
    <property type="evidence" value="ECO:0007669"/>
    <property type="project" value="UniProtKB-UniRule"/>
</dbReference>
<dbReference type="FunFam" id="3.40.1170.60:FF:000001">
    <property type="entry name" value="DNA polymerase IV"/>
    <property type="match status" value="1"/>
</dbReference>
<accession>A0A318JNN4</accession>
<dbReference type="PANTHER" id="PTHR11076">
    <property type="entry name" value="DNA REPAIR POLYMERASE UMUC / TRANSFERASE FAMILY MEMBER"/>
    <property type="match status" value="1"/>
</dbReference>
<dbReference type="GO" id="GO:0042276">
    <property type="term" value="P:error-prone translesion synthesis"/>
    <property type="evidence" value="ECO:0007669"/>
    <property type="project" value="TreeGrafter"/>
</dbReference>
<keyword evidence="7 15" id="KW-0235">DNA replication</keyword>
<feature type="site" description="Substrate discrimination" evidence="15">
    <location>
        <position position="16"/>
    </location>
</feature>
<dbReference type="GO" id="GO:0009432">
    <property type="term" value="P:SOS response"/>
    <property type="evidence" value="ECO:0007669"/>
    <property type="project" value="TreeGrafter"/>
</dbReference>
<gene>
    <name evidence="15" type="primary">dinB</name>
    <name evidence="17" type="ORF">DFR38_103190</name>
</gene>
<dbReference type="AlphaFoldDB" id="A0A318JNN4"/>
<dbReference type="InterPro" id="IPR001126">
    <property type="entry name" value="UmuC"/>
</dbReference>
<evidence type="ECO:0000256" key="4">
    <source>
        <dbReference type="ARBA" id="ARBA00022490"/>
    </source>
</evidence>
<evidence type="ECO:0000256" key="8">
    <source>
        <dbReference type="ARBA" id="ARBA00022723"/>
    </source>
</evidence>
<feature type="binding site" evidence="15">
    <location>
        <position position="11"/>
    </location>
    <ligand>
        <name>Mg(2+)</name>
        <dbReference type="ChEBI" id="CHEBI:18420"/>
    </ligand>
</feature>
<evidence type="ECO:0000256" key="3">
    <source>
        <dbReference type="ARBA" id="ARBA00022457"/>
    </source>
</evidence>
<evidence type="ECO:0000256" key="5">
    <source>
        <dbReference type="ARBA" id="ARBA00022679"/>
    </source>
</evidence>
<dbReference type="GO" id="GO:0006281">
    <property type="term" value="P:DNA repair"/>
    <property type="evidence" value="ECO:0007669"/>
    <property type="project" value="UniProtKB-UniRule"/>
</dbReference>
<evidence type="ECO:0000313" key="17">
    <source>
        <dbReference type="EMBL" id="PXX50010.1"/>
    </source>
</evidence>
<dbReference type="Gene3D" id="1.10.150.20">
    <property type="entry name" value="5' to 3' exonuclease, C-terminal subdomain"/>
    <property type="match status" value="1"/>
</dbReference>
<organism evidence="17 18">
    <name type="scientific">Aquitalea magnusonii</name>
    <dbReference type="NCBI Taxonomy" id="332411"/>
    <lineage>
        <taxon>Bacteria</taxon>
        <taxon>Pseudomonadati</taxon>
        <taxon>Pseudomonadota</taxon>
        <taxon>Betaproteobacteria</taxon>
        <taxon>Neisseriales</taxon>
        <taxon>Chromobacteriaceae</taxon>
        <taxon>Aquitalea</taxon>
    </lineage>
</organism>
<dbReference type="Pfam" id="PF00817">
    <property type="entry name" value="IMS"/>
    <property type="match status" value="1"/>
</dbReference>
<dbReference type="PROSITE" id="PS50173">
    <property type="entry name" value="UMUC"/>
    <property type="match status" value="1"/>
</dbReference>
<feature type="active site" evidence="15">
    <location>
        <position position="107"/>
    </location>
</feature>
<reference evidence="17 18" key="1">
    <citation type="submission" date="2018-05" db="EMBL/GenBank/DDBJ databases">
        <title>Genomic Encyclopedia of Type Strains, Phase IV (KMG-IV): sequencing the most valuable type-strain genomes for metagenomic binning, comparative biology and taxonomic classification.</title>
        <authorList>
            <person name="Goeker M."/>
        </authorList>
    </citation>
    <scope>NUCLEOTIDE SEQUENCE [LARGE SCALE GENOMIC DNA]</scope>
    <source>
        <strain evidence="17 18">DSM 25134</strain>
    </source>
</reference>
<keyword evidence="5 15" id="KW-0808">Transferase</keyword>
<dbReference type="Gene3D" id="3.40.1170.60">
    <property type="match status" value="1"/>
</dbReference>
<evidence type="ECO:0000256" key="12">
    <source>
        <dbReference type="ARBA" id="ARBA00023125"/>
    </source>
</evidence>
<evidence type="ECO:0000256" key="13">
    <source>
        <dbReference type="ARBA" id="ARBA00023204"/>
    </source>
</evidence>
<keyword evidence="9 15" id="KW-0227">DNA damage</keyword>
<dbReference type="InterPro" id="IPR022880">
    <property type="entry name" value="DNApol_IV"/>
</dbReference>
<keyword evidence="4 15" id="KW-0963">Cytoplasm</keyword>
<dbReference type="Pfam" id="PF21999">
    <property type="entry name" value="IMS_HHH_1"/>
    <property type="match status" value="1"/>
</dbReference>
<dbReference type="GO" id="GO:0006261">
    <property type="term" value="P:DNA-templated DNA replication"/>
    <property type="evidence" value="ECO:0007669"/>
    <property type="project" value="UniProtKB-UniRule"/>
</dbReference>
<dbReference type="EC" id="2.7.7.7" evidence="15"/>
<comment type="similarity">
    <text evidence="2 15">Belongs to the DNA polymerase type-Y family.</text>
</comment>
<evidence type="ECO:0000256" key="10">
    <source>
        <dbReference type="ARBA" id="ARBA00022842"/>
    </source>
</evidence>
<name>A0A318JNN4_9NEIS</name>
<dbReference type="EMBL" id="QJKC01000003">
    <property type="protein sequence ID" value="PXX50010.1"/>
    <property type="molecule type" value="Genomic_DNA"/>
</dbReference>
<dbReference type="InterPro" id="IPR050116">
    <property type="entry name" value="DNA_polymerase-Y"/>
</dbReference>
<dbReference type="Proteomes" id="UP000248395">
    <property type="component" value="Unassembled WGS sequence"/>
</dbReference>
<evidence type="ECO:0000256" key="2">
    <source>
        <dbReference type="ARBA" id="ARBA00010945"/>
    </source>
</evidence>
<dbReference type="SUPFAM" id="SSF56672">
    <property type="entry name" value="DNA/RNA polymerases"/>
    <property type="match status" value="1"/>
</dbReference>
<dbReference type="HAMAP" id="MF_01113">
    <property type="entry name" value="DNApol_IV"/>
    <property type="match status" value="1"/>
</dbReference>
<evidence type="ECO:0000313" key="18">
    <source>
        <dbReference type="Proteomes" id="UP000248395"/>
    </source>
</evidence>
<evidence type="ECO:0000256" key="7">
    <source>
        <dbReference type="ARBA" id="ARBA00022705"/>
    </source>
</evidence>
<dbReference type="InterPro" id="IPR053848">
    <property type="entry name" value="IMS_HHH_1"/>
</dbReference>
<dbReference type="InterPro" id="IPR043128">
    <property type="entry name" value="Rev_trsase/Diguanyl_cyclase"/>
</dbReference>
<evidence type="ECO:0000256" key="14">
    <source>
        <dbReference type="ARBA" id="ARBA00049244"/>
    </source>
</evidence>
<dbReference type="OrthoDB" id="9808813at2"/>
<proteinExistence type="inferred from homology"/>
<dbReference type="SUPFAM" id="SSF100879">
    <property type="entry name" value="Lesion bypass DNA polymerase (Y-family), little finger domain"/>
    <property type="match status" value="1"/>
</dbReference>
<dbReference type="InterPro" id="IPR036775">
    <property type="entry name" value="DNA_pol_Y-fam_lit_finger_sf"/>
</dbReference>
<dbReference type="GO" id="GO:0003684">
    <property type="term" value="F:damaged DNA binding"/>
    <property type="evidence" value="ECO:0007669"/>
    <property type="project" value="InterPro"/>
</dbReference>
<comment type="subcellular location">
    <subcellularLocation>
        <location evidence="1 15">Cytoplasm</location>
    </subcellularLocation>
</comment>
<dbReference type="PANTHER" id="PTHR11076:SF33">
    <property type="entry name" value="DNA POLYMERASE KAPPA"/>
    <property type="match status" value="1"/>
</dbReference>
<feature type="binding site" evidence="15">
    <location>
        <position position="106"/>
    </location>
    <ligand>
        <name>Mg(2+)</name>
        <dbReference type="ChEBI" id="CHEBI:18420"/>
    </ligand>
</feature>
<evidence type="ECO:0000256" key="1">
    <source>
        <dbReference type="ARBA" id="ARBA00004496"/>
    </source>
</evidence>
<keyword evidence="3 15" id="KW-0515">Mutator protein</keyword>
<comment type="subunit">
    <text evidence="15">Monomer.</text>
</comment>
<feature type="domain" description="UmuC" evidence="16">
    <location>
        <begin position="7"/>
        <end position="188"/>
    </location>
</feature>
<dbReference type="RefSeq" id="WP_059284581.1">
    <property type="nucleotide sequence ID" value="NZ_LNQU01000004.1"/>
</dbReference>
<dbReference type="GO" id="GO:0000287">
    <property type="term" value="F:magnesium ion binding"/>
    <property type="evidence" value="ECO:0007669"/>
    <property type="project" value="UniProtKB-UniRule"/>
</dbReference>
<evidence type="ECO:0000256" key="15">
    <source>
        <dbReference type="HAMAP-Rule" id="MF_01113"/>
    </source>
</evidence>
<comment type="function">
    <text evidence="15">Poorly processive, error-prone DNA polymerase involved in untargeted mutagenesis. Copies undamaged DNA at stalled replication forks, which arise in vivo from mismatched or misaligned primer ends. These misaligned primers can be extended by PolIV. Exhibits no 3'-5' exonuclease (proofreading) activity. May be involved in translesional synthesis, in conjunction with the beta clamp from PolIII.</text>
</comment>
<keyword evidence="18" id="KW-1185">Reference proteome</keyword>
<dbReference type="Gene3D" id="3.30.1490.100">
    <property type="entry name" value="DNA polymerase, Y-family, little finger domain"/>
    <property type="match status" value="1"/>
</dbReference>
<keyword evidence="8 15" id="KW-0479">Metal-binding</keyword>
<dbReference type="Gene3D" id="3.30.70.270">
    <property type="match status" value="1"/>
</dbReference>
<comment type="caution">
    <text evidence="17">The sequence shown here is derived from an EMBL/GenBank/DDBJ whole genome shotgun (WGS) entry which is preliminary data.</text>
</comment>